<proteinExistence type="predicted"/>
<protein>
    <submittedName>
        <fullName evidence="1">Uncharacterized protein</fullName>
    </submittedName>
</protein>
<dbReference type="EMBL" id="LAZR01014428">
    <property type="protein sequence ID" value="KKM17529.1"/>
    <property type="molecule type" value="Genomic_DNA"/>
</dbReference>
<comment type="caution">
    <text evidence="1">The sequence shown here is derived from an EMBL/GenBank/DDBJ whole genome shotgun (WGS) entry which is preliminary data.</text>
</comment>
<feature type="non-terminal residue" evidence="1">
    <location>
        <position position="44"/>
    </location>
</feature>
<name>A0A0F9ICS7_9ZZZZ</name>
<dbReference type="AlphaFoldDB" id="A0A0F9ICS7"/>
<reference evidence="1" key="1">
    <citation type="journal article" date="2015" name="Nature">
        <title>Complex archaea that bridge the gap between prokaryotes and eukaryotes.</title>
        <authorList>
            <person name="Spang A."/>
            <person name="Saw J.H."/>
            <person name="Jorgensen S.L."/>
            <person name="Zaremba-Niedzwiedzka K."/>
            <person name="Martijn J."/>
            <person name="Lind A.E."/>
            <person name="van Eijk R."/>
            <person name="Schleper C."/>
            <person name="Guy L."/>
            <person name="Ettema T.J."/>
        </authorList>
    </citation>
    <scope>NUCLEOTIDE SEQUENCE</scope>
</reference>
<gene>
    <name evidence="1" type="ORF">LCGC14_1674820</name>
</gene>
<evidence type="ECO:0000313" key="1">
    <source>
        <dbReference type="EMBL" id="KKM17529.1"/>
    </source>
</evidence>
<accession>A0A0F9ICS7</accession>
<sequence length="44" mass="4925">MSLSGKPEGDELAQEEVIAVLVNTVRNDDSEKAETSFIKLREYL</sequence>
<organism evidence="1">
    <name type="scientific">marine sediment metagenome</name>
    <dbReference type="NCBI Taxonomy" id="412755"/>
    <lineage>
        <taxon>unclassified sequences</taxon>
        <taxon>metagenomes</taxon>
        <taxon>ecological metagenomes</taxon>
    </lineage>
</organism>